<comment type="caution">
    <text evidence="2">The sequence shown here is derived from an EMBL/GenBank/DDBJ whole genome shotgun (WGS) entry which is preliminary data.</text>
</comment>
<dbReference type="InterPro" id="IPR017900">
    <property type="entry name" value="4Fe4S_Fe_S_CS"/>
</dbReference>
<evidence type="ECO:0000313" key="3">
    <source>
        <dbReference type="Proteomes" id="UP000606580"/>
    </source>
</evidence>
<dbReference type="PROSITE" id="PS00198">
    <property type="entry name" value="4FE4S_FER_1"/>
    <property type="match status" value="1"/>
</dbReference>
<feature type="domain" description="4Fe-4S ferredoxin-type" evidence="1">
    <location>
        <begin position="6"/>
        <end position="36"/>
    </location>
</feature>
<proteinExistence type="predicted"/>
<feature type="domain" description="4Fe-4S ferredoxin-type" evidence="1">
    <location>
        <begin position="52"/>
        <end position="81"/>
    </location>
</feature>
<dbReference type="PROSITE" id="PS51379">
    <property type="entry name" value="4FE4S_FER_2"/>
    <property type="match status" value="2"/>
</dbReference>
<gene>
    <name evidence="2" type="ORF">GIS02_04675</name>
</gene>
<dbReference type="AlphaFoldDB" id="A0A848DAW6"/>
<organism evidence="2 3">
    <name type="scientific">Candidatus Ethanoperedens thermophilum</name>
    <dbReference type="NCBI Taxonomy" id="2766897"/>
    <lineage>
        <taxon>Archaea</taxon>
        <taxon>Methanobacteriati</taxon>
        <taxon>Methanobacteriota</taxon>
        <taxon>Stenosarchaea group</taxon>
        <taxon>Methanomicrobia</taxon>
        <taxon>Methanosarcinales</taxon>
        <taxon>Methanosarcinales incertae sedis</taxon>
        <taxon>GOM Arc I cluster</taxon>
        <taxon>Candidatus Ethanoperedens</taxon>
    </lineage>
</organism>
<dbReference type="GO" id="GO:0016491">
    <property type="term" value="F:oxidoreductase activity"/>
    <property type="evidence" value="ECO:0007669"/>
    <property type="project" value="UniProtKB-ARBA"/>
</dbReference>
<dbReference type="EMBL" id="WNEG01000085">
    <property type="protein sequence ID" value="NMG83484.1"/>
    <property type="molecule type" value="Genomic_DNA"/>
</dbReference>
<reference evidence="2" key="1">
    <citation type="journal article" date="2020" name="MBio">
        <title>'Candidatus Ethanoperedens,' a Thermophilic Genus of Archaea Mediating the Anaerobic Oxidation of Ethane.</title>
        <authorList>
            <person name="Hahn C.J."/>
            <person name="Laso-Perez R."/>
            <person name="Vulcano F."/>
            <person name="Vaziourakis K.M."/>
            <person name="Stokke R."/>
            <person name="Steen I.H."/>
            <person name="Teske A."/>
            <person name="Boetius A."/>
            <person name="Liebeke M."/>
            <person name="Amann R."/>
            <person name="Knittel K."/>
            <person name="Wegener G."/>
        </authorList>
    </citation>
    <scope>NUCLEOTIDE SEQUENCE</scope>
    <source>
        <strain evidence="2">GoM-Arc1-LC-WB58</strain>
    </source>
</reference>
<protein>
    <submittedName>
        <fullName evidence="2">4Fe-4S dicluster domain-containing protein</fullName>
    </submittedName>
</protein>
<dbReference type="Pfam" id="PF12838">
    <property type="entry name" value="Fer4_7"/>
    <property type="match status" value="1"/>
</dbReference>
<dbReference type="InterPro" id="IPR017896">
    <property type="entry name" value="4Fe4S_Fe-S-bd"/>
</dbReference>
<dbReference type="Gene3D" id="3.30.70.20">
    <property type="match status" value="1"/>
</dbReference>
<dbReference type="Proteomes" id="UP000606580">
    <property type="component" value="Unassembled WGS sequence"/>
</dbReference>
<evidence type="ECO:0000313" key="2">
    <source>
        <dbReference type="EMBL" id="NMG83484.1"/>
    </source>
</evidence>
<accession>A0A848DAW6</accession>
<evidence type="ECO:0000259" key="1">
    <source>
        <dbReference type="PROSITE" id="PS51379"/>
    </source>
</evidence>
<dbReference type="SUPFAM" id="SSF54862">
    <property type="entry name" value="4Fe-4S ferredoxins"/>
    <property type="match status" value="1"/>
</dbReference>
<name>A0A848DAW6_9EURY</name>
<sequence>MVNHMEFKKIKLSTCCTGCGICESVCPVNNLLKDGEEFNPDTAELAIMVINGKAVVDEDVCIACGTCTFNCPVGVISLELECNVIAP</sequence>